<dbReference type="RefSeq" id="WP_146912695.1">
    <property type="nucleotide sequence ID" value="NZ_CP042344.1"/>
</dbReference>
<dbReference type="OrthoDB" id="8887944at2"/>
<dbReference type="SUPFAM" id="SSF53822">
    <property type="entry name" value="Periplasmic binding protein-like I"/>
    <property type="match status" value="1"/>
</dbReference>
<dbReference type="InterPro" id="IPR028082">
    <property type="entry name" value="Peripla_BP_I"/>
</dbReference>
<dbReference type="KEGG" id="cof:FOZ74_08690"/>
<dbReference type="CDD" id="cd06327">
    <property type="entry name" value="PBP1_SBP-like"/>
    <property type="match status" value="1"/>
</dbReference>
<organism evidence="5 6">
    <name type="scientific">Comamonas flocculans</name>
    <dbReference type="NCBI Taxonomy" id="2597701"/>
    <lineage>
        <taxon>Bacteria</taxon>
        <taxon>Pseudomonadati</taxon>
        <taxon>Pseudomonadota</taxon>
        <taxon>Betaproteobacteria</taxon>
        <taxon>Burkholderiales</taxon>
        <taxon>Comamonadaceae</taxon>
        <taxon>Comamonas</taxon>
    </lineage>
</organism>
<dbReference type="PANTHER" id="PTHR30483:SF6">
    <property type="entry name" value="PERIPLASMIC BINDING PROTEIN OF ABC TRANSPORTER FOR NATURAL AMINO ACIDS"/>
    <property type="match status" value="1"/>
</dbReference>
<feature type="signal peptide" evidence="3">
    <location>
        <begin position="1"/>
        <end position="20"/>
    </location>
</feature>
<comment type="similarity">
    <text evidence="1">Belongs to the leucine-binding protein family.</text>
</comment>
<evidence type="ECO:0000256" key="2">
    <source>
        <dbReference type="ARBA" id="ARBA00022729"/>
    </source>
</evidence>
<evidence type="ECO:0000256" key="1">
    <source>
        <dbReference type="ARBA" id="ARBA00010062"/>
    </source>
</evidence>
<name>A0A5B8RWQ9_9BURK</name>
<keyword evidence="2 3" id="KW-0732">Signal</keyword>
<proteinExistence type="inferred from homology"/>
<sequence>MKTPWLVAALVFGACQIAHAQGTLKIGVLNDQSGIYADFGGKTSVTAAKMAVEDFGGEVLGRKIEVIDADHTNKPDVAASVARKWFDTEGVEMITDLTNSAVALAVQNLAKDKGKITIATGPFSSALTNESCSPTGFHWTFDTYAAPRGVATGMIDDGAKNWFILATDYAFGHAMQQDLTDTINKKGAKVVGAARAPLGTSDFASFLLQAQSSKADVIALANAGTDMTNAIKQAGEFGIMAGGQRLAALAMVISDVHSLGLKTAHGLVAATPYYWDRDDASRAFGKRFMEKTGRMPGMVQAGTYSGVLHYLKAVKAAGSTDGAKVADKMREMPVKDFFADGATVRKDGRVEQEMYLVQVKKPEESKQPWDYYKVVSTLPASLVTRPLSESKCPLVK</sequence>
<feature type="domain" description="Leucine-binding protein" evidence="4">
    <location>
        <begin position="23"/>
        <end position="360"/>
    </location>
</feature>
<dbReference type="PANTHER" id="PTHR30483">
    <property type="entry name" value="LEUCINE-SPECIFIC-BINDING PROTEIN"/>
    <property type="match status" value="1"/>
</dbReference>
<evidence type="ECO:0000259" key="4">
    <source>
        <dbReference type="Pfam" id="PF13458"/>
    </source>
</evidence>
<evidence type="ECO:0000313" key="5">
    <source>
        <dbReference type="EMBL" id="QEA13102.1"/>
    </source>
</evidence>
<dbReference type="EMBL" id="CP042344">
    <property type="protein sequence ID" value="QEA13102.1"/>
    <property type="molecule type" value="Genomic_DNA"/>
</dbReference>
<dbReference type="InterPro" id="IPR051010">
    <property type="entry name" value="BCAA_transport"/>
</dbReference>
<protein>
    <submittedName>
        <fullName evidence="5">ABC transporter substrate-binding protein</fullName>
    </submittedName>
</protein>
<keyword evidence="6" id="KW-1185">Reference proteome</keyword>
<evidence type="ECO:0000256" key="3">
    <source>
        <dbReference type="SAM" id="SignalP"/>
    </source>
</evidence>
<gene>
    <name evidence="5" type="ORF">FOZ74_08690</name>
</gene>
<accession>A0A5B8RWQ9</accession>
<evidence type="ECO:0000313" key="6">
    <source>
        <dbReference type="Proteomes" id="UP000321199"/>
    </source>
</evidence>
<dbReference type="PROSITE" id="PS51257">
    <property type="entry name" value="PROKAR_LIPOPROTEIN"/>
    <property type="match status" value="1"/>
</dbReference>
<dbReference type="InterPro" id="IPR028081">
    <property type="entry name" value="Leu-bd"/>
</dbReference>
<feature type="chain" id="PRO_5022841755" evidence="3">
    <location>
        <begin position="21"/>
        <end position="396"/>
    </location>
</feature>
<reference evidence="5 6" key="1">
    <citation type="submission" date="2019-07" db="EMBL/GenBank/DDBJ databases">
        <title>Complete genome sequence of Comamonas sp. NLF 7-7 isolated from livestock.</title>
        <authorList>
            <person name="Kim D.H."/>
            <person name="Kim J.G."/>
        </authorList>
    </citation>
    <scope>NUCLEOTIDE SEQUENCE [LARGE SCALE GENOMIC DNA]</scope>
    <source>
        <strain evidence="5 6">NLF 7-7</strain>
    </source>
</reference>
<dbReference type="Gene3D" id="3.40.50.2300">
    <property type="match status" value="2"/>
</dbReference>
<dbReference type="AlphaFoldDB" id="A0A5B8RWQ9"/>
<dbReference type="Pfam" id="PF13458">
    <property type="entry name" value="Peripla_BP_6"/>
    <property type="match status" value="1"/>
</dbReference>
<dbReference type="Proteomes" id="UP000321199">
    <property type="component" value="Chromosome"/>
</dbReference>